<reference evidence="2" key="1">
    <citation type="submission" date="2018-06" db="EMBL/GenBank/DDBJ databases">
        <authorList>
            <person name="Zhirakovskaya E."/>
        </authorList>
    </citation>
    <scope>NUCLEOTIDE SEQUENCE</scope>
</reference>
<name>A0A3B1BGG4_9ZZZZ</name>
<gene>
    <name evidence="2" type="ORF">MNBD_ALPHA03-104</name>
</gene>
<organism evidence="2">
    <name type="scientific">hydrothermal vent metagenome</name>
    <dbReference type="NCBI Taxonomy" id="652676"/>
    <lineage>
        <taxon>unclassified sequences</taxon>
        <taxon>metagenomes</taxon>
        <taxon>ecological metagenomes</taxon>
    </lineage>
</organism>
<evidence type="ECO:0000256" key="1">
    <source>
        <dbReference type="SAM" id="MobiDB-lite"/>
    </source>
</evidence>
<dbReference type="AlphaFoldDB" id="A0A3B1BGG4"/>
<dbReference type="EMBL" id="UOFW01000133">
    <property type="protein sequence ID" value="VAX05315.1"/>
    <property type="molecule type" value="Genomic_DNA"/>
</dbReference>
<feature type="compositionally biased region" description="Polar residues" evidence="1">
    <location>
        <begin position="138"/>
        <end position="153"/>
    </location>
</feature>
<proteinExistence type="predicted"/>
<feature type="region of interest" description="Disordered" evidence="1">
    <location>
        <begin position="130"/>
        <end position="153"/>
    </location>
</feature>
<accession>A0A3B1BGG4</accession>
<protein>
    <submittedName>
        <fullName evidence="2">Uncharacterized protein</fullName>
    </submittedName>
</protein>
<evidence type="ECO:0000313" key="2">
    <source>
        <dbReference type="EMBL" id="VAX05315.1"/>
    </source>
</evidence>
<sequence length="153" mass="16879">MPNNDKSFPETSESHSLLAPLIQTTKDLTKIISDEITLLQANRPKEMEKLLPLKNQLMAAYHKEMSELGARGGLPASGNGTAARSLKQESRLFQTVLTQHTRLIKSLKTISENMIQAISHEVIKTQNQATRYGANGSRPVNKSPTSITLNQTV</sequence>